<sequence>MTSGCPISPRDIARHADVGLATLLRHFPTRESLSDALLRENLNALTQKARDLEASNPPDEALVSWFREGVAFVRSYSGVVALMASAHEDPESALYASCSAVRESGARLLSRAQAAFAPRGDYLLALMTSAILTK</sequence>
<accession>A0A6L5QD29</accession>
<protein>
    <submittedName>
        <fullName evidence="2">TetR family transcriptional regulator</fullName>
    </submittedName>
</protein>
<dbReference type="RefSeq" id="WP_166455033.1">
    <property type="nucleotide sequence ID" value="NZ_WKJM01000002.1"/>
</dbReference>
<comment type="caution">
    <text evidence="2">The sequence shown here is derived from an EMBL/GenBank/DDBJ whole genome shotgun (WGS) entry which is preliminary data.</text>
</comment>
<gene>
    <name evidence="2" type="ORF">GJ697_04090</name>
</gene>
<feature type="domain" description="Transcriptional regulator SbtR-like C-terminal" evidence="1">
    <location>
        <begin position="58"/>
        <end position="121"/>
    </location>
</feature>
<dbReference type="Gene3D" id="1.10.357.10">
    <property type="entry name" value="Tetracycline Repressor, domain 2"/>
    <property type="match status" value="1"/>
</dbReference>
<evidence type="ECO:0000259" key="1">
    <source>
        <dbReference type="Pfam" id="PF21597"/>
    </source>
</evidence>
<dbReference type="SUPFAM" id="SSF46689">
    <property type="entry name" value="Homeodomain-like"/>
    <property type="match status" value="1"/>
</dbReference>
<reference evidence="2 3" key="1">
    <citation type="submission" date="2019-11" db="EMBL/GenBank/DDBJ databases">
        <title>Novel species isolated from a subtropical stream in China.</title>
        <authorList>
            <person name="Lu H."/>
        </authorList>
    </citation>
    <scope>NUCLEOTIDE SEQUENCE [LARGE SCALE GENOMIC DNA]</scope>
    <source>
        <strain evidence="2 3">FT25W</strain>
    </source>
</reference>
<organism evidence="2 3">
    <name type="scientific">Duganella alba</name>
    <dbReference type="NCBI Taxonomy" id="2666081"/>
    <lineage>
        <taxon>Bacteria</taxon>
        <taxon>Pseudomonadati</taxon>
        <taxon>Pseudomonadota</taxon>
        <taxon>Betaproteobacteria</taxon>
        <taxon>Burkholderiales</taxon>
        <taxon>Oxalobacteraceae</taxon>
        <taxon>Telluria group</taxon>
        <taxon>Duganella</taxon>
    </lineage>
</organism>
<dbReference type="InterPro" id="IPR049445">
    <property type="entry name" value="TetR_SbtR-like_C"/>
</dbReference>
<name>A0A6L5QD29_9BURK</name>
<dbReference type="InterPro" id="IPR009057">
    <property type="entry name" value="Homeodomain-like_sf"/>
</dbReference>
<dbReference type="Proteomes" id="UP000481037">
    <property type="component" value="Unassembled WGS sequence"/>
</dbReference>
<dbReference type="EMBL" id="WKJM01000002">
    <property type="protein sequence ID" value="MRX07011.1"/>
    <property type="molecule type" value="Genomic_DNA"/>
</dbReference>
<proteinExistence type="predicted"/>
<evidence type="ECO:0000313" key="3">
    <source>
        <dbReference type="Proteomes" id="UP000481037"/>
    </source>
</evidence>
<dbReference type="AlphaFoldDB" id="A0A6L5QD29"/>
<dbReference type="Pfam" id="PF21597">
    <property type="entry name" value="TetR_C_43"/>
    <property type="match status" value="1"/>
</dbReference>
<evidence type="ECO:0000313" key="2">
    <source>
        <dbReference type="EMBL" id="MRX07011.1"/>
    </source>
</evidence>
<keyword evidence="3" id="KW-1185">Reference proteome</keyword>